<feature type="compositionally biased region" description="Low complexity" evidence="5">
    <location>
        <begin position="262"/>
        <end position="280"/>
    </location>
</feature>
<feature type="compositionally biased region" description="Low complexity" evidence="5">
    <location>
        <begin position="487"/>
        <end position="505"/>
    </location>
</feature>
<dbReference type="PANTHER" id="PTHR21514:SF0">
    <property type="entry name" value="AP-4 COMPLEX ACCESSORY SUBUNIT TEPSIN"/>
    <property type="match status" value="1"/>
</dbReference>
<feature type="compositionally biased region" description="Low complexity" evidence="5">
    <location>
        <begin position="154"/>
        <end position="166"/>
    </location>
</feature>
<comment type="subcellular location">
    <subcellularLocation>
        <location evidence="1">Cytoplasmic vesicle</location>
        <location evidence="1">Clathrin-coated vesicle</location>
    </subcellularLocation>
    <subcellularLocation>
        <location evidence="2">Golgi apparatus</location>
        <location evidence="2">trans-Golgi network</location>
    </subcellularLocation>
</comment>
<feature type="compositionally biased region" description="Gly residues" evidence="5">
    <location>
        <begin position="181"/>
        <end position="192"/>
    </location>
</feature>
<organism evidence="7 8">
    <name type="scientific">Symbiochloris irregularis</name>
    <dbReference type="NCBI Taxonomy" id="706552"/>
    <lineage>
        <taxon>Eukaryota</taxon>
        <taxon>Viridiplantae</taxon>
        <taxon>Chlorophyta</taxon>
        <taxon>core chlorophytes</taxon>
        <taxon>Trebouxiophyceae</taxon>
        <taxon>Trebouxiales</taxon>
        <taxon>Trebouxiaceae</taxon>
        <taxon>Symbiochloris</taxon>
    </lineage>
</organism>
<dbReference type="InterPro" id="IPR008942">
    <property type="entry name" value="ENTH_VHS"/>
</dbReference>
<dbReference type="Pfam" id="PF01417">
    <property type="entry name" value="ENTH"/>
    <property type="match status" value="1"/>
</dbReference>
<proteinExistence type="predicted"/>
<dbReference type="InterPro" id="IPR013809">
    <property type="entry name" value="ENTH"/>
</dbReference>
<evidence type="ECO:0000313" key="7">
    <source>
        <dbReference type="EMBL" id="KAK9810740.1"/>
    </source>
</evidence>
<evidence type="ECO:0000256" key="3">
    <source>
        <dbReference type="ARBA" id="ARBA00023034"/>
    </source>
</evidence>
<keyword evidence="3" id="KW-0333">Golgi apparatus</keyword>
<reference evidence="7 8" key="1">
    <citation type="journal article" date="2024" name="Nat. Commun.">
        <title>Phylogenomics reveals the evolutionary origins of lichenization in chlorophyte algae.</title>
        <authorList>
            <person name="Puginier C."/>
            <person name="Libourel C."/>
            <person name="Otte J."/>
            <person name="Skaloud P."/>
            <person name="Haon M."/>
            <person name="Grisel S."/>
            <person name="Petersen M."/>
            <person name="Berrin J.G."/>
            <person name="Delaux P.M."/>
            <person name="Dal Grande F."/>
            <person name="Keller J."/>
        </authorList>
    </citation>
    <scope>NUCLEOTIDE SEQUENCE [LARGE SCALE GENOMIC DNA]</scope>
    <source>
        <strain evidence="7 8">SAG 2036</strain>
    </source>
</reference>
<feature type="domain" description="ENTH" evidence="6">
    <location>
        <begin position="8"/>
        <end position="119"/>
    </location>
</feature>
<accession>A0AAW1PQM8</accession>
<evidence type="ECO:0000256" key="1">
    <source>
        <dbReference type="ARBA" id="ARBA00004132"/>
    </source>
</evidence>
<keyword evidence="8" id="KW-1185">Reference proteome</keyword>
<protein>
    <recommendedName>
        <fullName evidence="6">ENTH domain-containing protein</fullName>
    </recommendedName>
</protein>
<name>A0AAW1PQM8_9CHLO</name>
<feature type="compositionally biased region" description="Polar residues" evidence="5">
    <location>
        <begin position="167"/>
        <end position="179"/>
    </location>
</feature>
<feature type="compositionally biased region" description="Gly residues" evidence="5">
    <location>
        <begin position="617"/>
        <end position="632"/>
    </location>
</feature>
<evidence type="ECO:0000256" key="5">
    <source>
        <dbReference type="SAM" id="MobiDB-lite"/>
    </source>
</evidence>
<keyword evidence="4" id="KW-0968">Cytoplasmic vesicle</keyword>
<evidence type="ECO:0000256" key="2">
    <source>
        <dbReference type="ARBA" id="ARBA00004601"/>
    </source>
</evidence>
<feature type="region of interest" description="Disordered" evidence="5">
    <location>
        <begin position="257"/>
        <end position="301"/>
    </location>
</feature>
<dbReference type="SUPFAM" id="SSF48464">
    <property type="entry name" value="ENTH/VHS domain"/>
    <property type="match status" value="1"/>
</dbReference>
<feature type="compositionally biased region" description="Polar residues" evidence="5">
    <location>
        <begin position="285"/>
        <end position="301"/>
    </location>
</feature>
<evidence type="ECO:0000259" key="6">
    <source>
        <dbReference type="Pfam" id="PF01417"/>
    </source>
</evidence>
<evidence type="ECO:0000256" key="4">
    <source>
        <dbReference type="ARBA" id="ARBA00023329"/>
    </source>
</evidence>
<dbReference type="InterPro" id="IPR039273">
    <property type="entry name" value="TEPSIN"/>
</dbReference>
<comment type="caution">
    <text evidence="7">The sequence shown here is derived from an EMBL/GenBank/DDBJ whole genome shotgun (WGS) entry which is preliminary data.</text>
</comment>
<dbReference type="PANTHER" id="PTHR21514">
    <property type="entry name" value="AP-4 COMPLEX ACCESSORY SUBUNIT TEPSIN"/>
    <property type="match status" value="1"/>
</dbReference>
<dbReference type="Proteomes" id="UP001465755">
    <property type="component" value="Unassembled WGS sequence"/>
</dbReference>
<evidence type="ECO:0000313" key="8">
    <source>
        <dbReference type="Proteomes" id="UP001465755"/>
    </source>
</evidence>
<feature type="region of interest" description="Disordered" evidence="5">
    <location>
        <begin position="476"/>
        <end position="506"/>
    </location>
</feature>
<feature type="region of interest" description="Disordered" evidence="5">
    <location>
        <begin position="594"/>
        <end position="647"/>
    </location>
</feature>
<dbReference type="EMBL" id="JALJOQ010000014">
    <property type="protein sequence ID" value="KAK9810740.1"/>
    <property type="molecule type" value="Genomic_DNA"/>
</dbReference>
<gene>
    <name evidence="7" type="ORF">WJX73_004195</name>
</gene>
<feature type="region of interest" description="Disordered" evidence="5">
    <location>
        <begin position="151"/>
        <end position="214"/>
    </location>
</feature>
<sequence length="730" mass="73031">MLANFTLKRKLEEATSAHDDITPVYLLDEVWNFVNSPSTDINAMVEFINKRVAHKSPLVKAKALRLIKFICTKGASDFKRGLSKSAGTVRELVHYRGEPDPFKGDALNQKVREAAKEALDAVFAPVDTMHTNTHQPAYAARIQGFGSGAGGGAASSSASAGPSAASTTSNANWGAPSTNSSGGGGLGSGGSKMVGFGNPRFEAQKGMQGGSKSAAQTIMSSKSWATAATAAANAASNLASKGQAALNMNRVGSLIKDEEKTGYSSGEEGSYRGPAALPGGAPVGTHQSSLNPSTPTAAANVYTSGTAPVSSEGEEDRLVESICTPGGLRAQPDRADLQTFVESLGSLNGDKLVELLTHKMDAGPWQATLRAICALEAVIQLGHTEVCGRIAVAFQSEPSALQKAAASPLASLRQHATKVLKLLGLEGTVGNASAAAAGTTARRAQPVAAPAHVPDLMGGFDDEPATAAAPTASAAPDMLGDLMGPDASASTSAAATPHAQAPAAQGVTSSAPVDLMGGFGLPAAAAPSNGFTASQAQPDLFGGMSVAGHQQPPPLSPAAALANGNAAAHPAASAAADSLAGLFTGLSTDAHGSEAGIPNMAMKSSGRVGSMHSLQGSGSGGMGQAMGAGPRGGSPAPPPLSMPPGAHNGMFAMPHQQTAPQPNGPLGMSMGLGHTGMSGYGSEAPGAIPLDAFSGPSAGMRANSGTPSLGVASSKDFDFVGEHLSTLKRK</sequence>
<dbReference type="InterPro" id="IPR035802">
    <property type="entry name" value="ENTH/VHS_tepsin"/>
</dbReference>
<dbReference type="AlphaFoldDB" id="A0AAW1PQM8"/>
<dbReference type="GO" id="GO:0032588">
    <property type="term" value="C:trans-Golgi network membrane"/>
    <property type="evidence" value="ECO:0007669"/>
    <property type="project" value="TreeGrafter"/>
</dbReference>
<dbReference type="GO" id="GO:0030136">
    <property type="term" value="C:clathrin-coated vesicle"/>
    <property type="evidence" value="ECO:0007669"/>
    <property type="project" value="UniProtKB-SubCell"/>
</dbReference>
<feature type="region of interest" description="Disordered" evidence="5">
    <location>
        <begin position="542"/>
        <end position="562"/>
    </location>
</feature>
<dbReference type="Gene3D" id="1.25.40.90">
    <property type="match status" value="1"/>
</dbReference>
<dbReference type="CDD" id="cd03572">
    <property type="entry name" value="ENTH_like_Tepsin"/>
    <property type="match status" value="1"/>
</dbReference>